<evidence type="ECO:0000259" key="1">
    <source>
        <dbReference type="Pfam" id="PF07883"/>
    </source>
</evidence>
<sequence>MPAWRLHGQWGEWGMQAVSNFWASLPDDLEHEVIDTLLDDDSVRIERIVSHGQSSPEQGWYDQTQSEWVMVVKGAAVLAFDDGREVRLESGDHINLPAGCRHRVAWTDPDQKTVWLAVFY</sequence>
<comment type="caution">
    <text evidence="2">The sequence shown here is derived from an EMBL/GenBank/DDBJ whole genome shotgun (WGS) entry which is preliminary data.</text>
</comment>
<gene>
    <name evidence="2" type="ORF">GCM10023333_41000</name>
</gene>
<evidence type="ECO:0000313" key="3">
    <source>
        <dbReference type="Proteomes" id="UP001499988"/>
    </source>
</evidence>
<feature type="domain" description="Cupin type-2" evidence="1">
    <location>
        <begin position="61"/>
        <end position="119"/>
    </location>
</feature>
<dbReference type="InterPro" id="IPR011051">
    <property type="entry name" value="RmlC_Cupin_sf"/>
</dbReference>
<dbReference type="InterPro" id="IPR013096">
    <property type="entry name" value="Cupin_2"/>
</dbReference>
<dbReference type="Gene3D" id="2.60.120.10">
    <property type="entry name" value="Jelly Rolls"/>
    <property type="match status" value="1"/>
</dbReference>
<name>A0ABP9FJU4_9GAMM</name>
<keyword evidence="3" id="KW-1185">Reference proteome</keyword>
<organism evidence="2 3">
    <name type="scientific">Ferrimonas pelagia</name>
    <dbReference type="NCBI Taxonomy" id="1177826"/>
    <lineage>
        <taxon>Bacteria</taxon>
        <taxon>Pseudomonadati</taxon>
        <taxon>Pseudomonadota</taxon>
        <taxon>Gammaproteobacteria</taxon>
        <taxon>Alteromonadales</taxon>
        <taxon>Ferrimonadaceae</taxon>
        <taxon>Ferrimonas</taxon>
    </lineage>
</organism>
<dbReference type="EMBL" id="BAABJZ010000106">
    <property type="protein sequence ID" value="GAA4902683.1"/>
    <property type="molecule type" value="Genomic_DNA"/>
</dbReference>
<proteinExistence type="predicted"/>
<protein>
    <submittedName>
        <fullName evidence="2">Cupin domain-containing protein</fullName>
    </submittedName>
</protein>
<dbReference type="Proteomes" id="UP001499988">
    <property type="component" value="Unassembled WGS sequence"/>
</dbReference>
<evidence type="ECO:0000313" key="2">
    <source>
        <dbReference type="EMBL" id="GAA4902683.1"/>
    </source>
</evidence>
<reference evidence="3" key="1">
    <citation type="journal article" date="2019" name="Int. J. Syst. Evol. Microbiol.">
        <title>The Global Catalogue of Microorganisms (GCM) 10K type strain sequencing project: providing services to taxonomists for standard genome sequencing and annotation.</title>
        <authorList>
            <consortium name="The Broad Institute Genomics Platform"/>
            <consortium name="The Broad Institute Genome Sequencing Center for Infectious Disease"/>
            <person name="Wu L."/>
            <person name="Ma J."/>
        </authorList>
    </citation>
    <scope>NUCLEOTIDE SEQUENCE [LARGE SCALE GENOMIC DNA]</scope>
    <source>
        <strain evidence="3">JCM 18401</strain>
    </source>
</reference>
<dbReference type="Pfam" id="PF07883">
    <property type="entry name" value="Cupin_2"/>
    <property type="match status" value="1"/>
</dbReference>
<dbReference type="SUPFAM" id="SSF51182">
    <property type="entry name" value="RmlC-like cupins"/>
    <property type="match status" value="1"/>
</dbReference>
<dbReference type="CDD" id="cd06981">
    <property type="entry name" value="cupin_reut_a1446"/>
    <property type="match status" value="1"/>
</dbReference>
<accession>A0ABP9FJU4</accession>
<dbReference type="InterPro" id="IPR014710">
    <property type="entry name" value="RmlC-like_jellyroll"/>
</dbReference>